<dbReference type="AlphaFoldDB" id="A0A6J4HWM3"/>
<evidence type="ECO:0000313" key="2">
    <source>
        <dbReference type="EMBL" id="CAA9236077.1"/>
    </source>
</evidence>
<gene>
    <name evidence="2" type="ORF">AVDCRST_MAG04-1374</name>
</gene>
<feature type="compositionally biased region" description="Low complexity" evidence="1">
    <location>
        <begin position="149"/>
        <end position="162"/>
    </location>
</feature>
<name>A0A6J4HWM3_9PROT</name>
<organism evidence="2">
    <name type="scientific">uncultured Acetobacteraceae bacterium</name>
    <dbReference type="NCBI Taxonomy" id="169975"/>
    <lineage>
        <taxon>Bacteria</taxon>
        <taxon>Pseudomonadati</taxon>
        <taxon>Pseudomonadota</taxon>
        <taxon>Alphaproteobacteria</taxon>
        <taxon>Acetobacterales</taxon>
        <taxon>Acetobacteraceae</taxon>
        <taxon>environmental samples</taxon>
    </lineage>
</organism>
<dbReference type="EMBL" id="CADCTL010000097">
    <property type="protein sequence ID" value="CAA9236077.1"/>
    <property type="molecule type" value="Genomic_DNA"/>
</dbReference>
<sequence>AFARVQASTIQAQRELTDSQAQLAAVMRDQVQAALKRQEEQTRQISTTMGRVEEALRNQAERQPKVVEELAGSYLRAVLTVGRAADRLRIADEGNVVLQELQGQTLPLLPEIARVAIRHMVAVSGGNPPTQDQAVQDLIAVRRQQGSSPAATPRTTPQQRQPAAPPQPGRR</sequence>
<feature type="non-terminal residue" evidence="2">
    <location>
        <position position="1"/>
    </location>
</feature>
<evidence type="ECO:0000256" key="1">
    <source>
        <dbReference type="SAM" id="MobiDB-lite"/>
    </source>
</evidence>
<feature type="region of interest" description="Disordered" evidence="1">
    <location>
        <begin position="125"/>
        <end position="171"/>
    </location>
</feature>
<proteinExistence type="predicted"/>
<accession>A0A6J4HWM3</accession>
<protein>
    <submittedName>
        <fullName evidence="2">Uncharacterized protein</fullName>
    </submittedName>
</protein>
<reference evidence="2" key="1">
    <citation type="submission" date="2020-02" db="EMBL/GenBank/DDBJ databases">
        <authorList>
            <person name="Meier V. D."/>
        </authorList>
    </citation>
    <scope>NUCLEOTIDE SEQUENCE</scope>
    <source>
        <strain evidence="2">AVDCRST_MAG04</strain>
    </source>
</reference>